<dbReference type="InterPro" id="IPR017907">
    <property type="entry name" value="Znf_RING_CS"/>
</dbReference>
<dbReference type="InterPro" id="IPR001841">
    <property type="entry name" value="Znf_RING"/>
</dbReference>
<evidence type="ECO:0000256" key="4">
    <source>
        <dbReference type="ARBA" id="ARBA00022771"/>
    </source>
</evidence>
<gene>
    <name evidence="9" type="ORF">Scep_018325</name>
</gene>
<dbReference type="Gene3D" id="3.30.40.10">
    <property type="entry name" value="Zinc/RING finger domain, C3HC4 (zinc finger)"/>
    <property type="match status" value="1"/>
</dbReference>
<feature type="region of interest" description="Disordered" evidence="7">
    <location>
        <begin position="696"/>
        <end position="770"/>
    </location>
</feature>
<dbReference type="InterPro" id="IPR039739">
    <property type="entry name" value="MAG2/RNF10"/>
</dbReference>
<keyword evidence="5" id="KW-0862">Zinc</keyword>
<dbReference type="InterPro" id="IPR013083">
    <property type="entry name" value="Znf_RING/FYVE/PHD"/>
</dbReference>
<feature type="compositionally biased region" description="Low complexity" evidence="7">
    <location>
        <begin position="32"/>
        <end position="42"/>
    </location>
</feature>
<dbReference type="SMART" id="SM00184">
    <property type="entry name" value="RING"/>
    <property type="match status" value="1"/>
</dbReference>
<evidence type="ECO:0000256" key="6">
    <source>
        <dbReference type="PROSITE-ProRule" id="PRU00175"/>
    </source>
</evidence>
<dbReference type="FunFam" id="3.30.40.10:FF:000450">
    <property type="entry name" value="RING finger protein 10"/>
    <property type="match status" value="1"/>
</dbReference>
<evidence type="ECO:0000256" key="3">
    <source>
        <dbReference type="ARBA" id="ARBA00022723"/>
    </source>
</evidence>
<evidence type="ECO:0000256" key="7">
    <source>
        <dbReference type="SAM" id="MobiDB-lite"/>
    </source>
</evidence>
<comment type="caution">
    <text evidence="9">The sequence shown here is derived from an EMBL/GenBank/DDBJ whole genome shotgun (WGS) entry which is preliminary data.</text>
</comment>
<dbReference type="GO" id="GO:0000976">
    <property type="term" value="F:transcription cis-regulatory region binding"/>
    <property type="evidence" value="ECO:0007669"/>
    <property type="project" value="TreeGrafter"/>
</dbReference>
<dbReference type="PANTHER" id="PTHR12983">
    <property type="entry name" value="RING FINGER 10 FAMILY MEMBER"/>
    <property type="match status" value="1"/>
</dbReference>
<feature type="compositionally biased region" description="Low complexity" evidence="7">
    <location>
        <begin position="114"/>
        <end position="128"/>
    </location>
</feature>
<protein>
    <recommendedName>
        <fullName evidence="8">RING-type domain-containing protein</fullName>
    </recommendedName>
</protein>
<feature type="compositionally biased region" description="Low complexity" evidence="7">
    <location>
        <begin position="13"/>
        <end position="24"/>
    </location>
</feature>
<dbReference type="GO" id="GO:0005737">
    <property type="term" value="C:cytoplasm"/>
    <property type="evidence" value="ECO:0007669"/>
    <property type="project" value="UniProtKB-SubCell"/>
</dbReference>
<dbReference type="AlphaFoldDB" id="A0AAP0NUH4"/>
<feature type="region of interest" description="Disordered" evidence="7">
    <location>
        <begin position="1"/>
        <end position="55"/>
    </location>
</feature>
<dbReference type="Proteomes" id="UP001419268">
    <property type="component" value="Unassembled WGS sequence"/>
</dbReference>
<feature type="region of interest" description="Disordered" evidence="7">
    <location>
        <begin position="85"/>
        <end position="135"/>
    </location>
</feature>
<dbReference type="SUPFAM" id="SSF57850">
    <property type="entry name" value="RING/U-box"/>
    <property type="match status" value="1"/>
</dbReference>
<reference evidence="9 10" key="1">
    <citation type="submission" date="2024-01" db="EMBL/GenBank/DDBJ databases">
        <title>Genome assemblies of Stephania.</title>
        <authorList>
            <person name="Yang L."/>
        </authorList>
    </citation>
    <scope>NUCLEOTIDE SEQUENCE [LARGE SCALE GENOMIC DNA]</scope>
    <source>
        <strain evidence="9">JXDWG</strain>
        <tissue evidence="9">Leaf</tissue>
    </source>
</reference>
<dbReference type="PANTHER" id="PTHR12983:SF9">
    <property type="entry name" value="E3 UBIQUITIN-PROTEIN LIGASE RNF10"/>
    <property type="match status" value="1"/>
</dbReference>
<dbReference type="CDD" id="cd16536">
    <property type="entry name" value="RING-HC_RNF10"/>
    <property type="match status" value="1"/>
</dbReference>
<dbReference type="GO" id="GO:0008270">
    <property type="term" value="F:zinc ion binding"/>
    <property type="evidence" value="ECO:0007669"/>
    <property type="project" value="UniProtKB-KW"/>
</dbReference>
<evidence type="ECO:0000259" key="8">
    <source>
        <dbReference type="PROSITE" id="PS50089"/>
    </source>
</evidence>
<evidence type="ECO:0000256" key="2">
    <source>
        <dbReference type="ARBA" id="ARBA00022490"/>
    </source>
</evidence>
<keyword evidence="2" id="KW-0963">Cytoplasm</keyword>
<keyword evidence="4 6" id="KW-0863">Zinc-finger</keyword>
<proteinExistence type="predicted"/>
<accession>A0AAP0NUH4</accession>
<evidence type="ECO:0000313" key="10">
    <source>
        <dbReference type="Proteomes" id="UP001419268"/>
    </source>
</evidence>
<dbReference type="EMBL" id="JBBNAG010000007">
    <property type="protein sequence ID" value="KAK9120232.1"/>
    <property type="molecule type" value="Genomic_DNA"/>
</dbReference>
<dbReference type="InterPro" id="IPR018957">
    <property type="entry name" value="Znf_C3HC4_RING-type"/>
</dbReference>
<dbReference type="GO" id="GO:0045944">
    <property type="term" value="P:positive regulation of transcription by RNA polymerase II"/>
    <property type="evidence" value="ECO:0007669"/>
    <property type="project" value="TreeGrafter"/>
</dbReference>
<dbReference type="PROSITE" id="PS50089">
    <property type="entry name" value="ZF_RING_2"/>
    <property type="match status" value="1"/>
</dbReference>
<evidence type="ECO:0000256" key="5">
    <source>
        <dbReference type="ARBA" id="ARBA00022833"/>
    </source>
</evidence>
<keyword evidence="3" id="KW-0479">Metal-binding</keyword>
<dbReference type="PROSITE" id="PS00518">
    <property type="entry name" value="ZF_RING_1"/>
    <property type="match status" value="1"/>
</dbReference>
<keyword evidence="10" id="KW-1185">Reference proteome</keyword>
<name>A0AAP0NUH4_9MAGN</name>
<feature type="domain" description="RING-type" evidence="8">
    <location>
        <begin position="224"/>
        <end position="270"/>
    </location>
</feature>
<dbReference type="Pfam" id="PF00097">
    <property type="entry name" value="zf-C3HC4"/>
    <property type="match status" value="1"/>
</dbReference>
<comment type="subcellular location">
    <subcellularLocation>
        <location evidence="1">Cytoplasm</location>
    </subcellularLocation>
</comment>
<evidence type="ECO:0000313" key="9">
    <source>
        <dbReference type="EMBL" id="KAK9120232.1"/>
    </source>
</evidence>
<sequence length="770" mass="84688">MSISPPEAQITVSSSSPTLSPNPNFLDHGIFPSPSDLLSSPPIDHRIRLSDPATPSSDFVAAAAADSGRSSKEVTENITIDGYMLPLNHGTRESPSQGHSASQTARFSEEEQPRAAGSRRQSSGSTSSKGNLGYSTMRKNQMTNANHLLNFHYESISRPQPRMPPPRRQYKPKPYNKDLFLQANFKFVVLDSGNYEAESMDPDKMLQWENIVCVRYSTPFLVQCPICLESPLCPQITSCGHIFCFPCILRYLLMGEEDHKGTSWKKCPLCFMMISSKDLYTIYIENVKHYNVGDTIQFTLLARAKDSFVPTEKSQPSMENVLSDDDSLGYSFSKFTLTSDVDLSVREASIELSDWLARAESGLVEDREQLPYVCAAIEQLEQRKKCWSEFQALSMISPSKNLAPPSSILKICKYPSNIEGNLIPTNGSMAGPVPHESTGATPSYCKNELKGKANSTLLKLDGEDLACQIGDVGQSADLEEVLSSSYDEEKSIHGYSNASKLVNEKDSYTFYQVVDGQHIILHPLNMKCLLNYYGSYDLLPSRINGEIVQLETVVQSEAMRRRYRYLSHLPLTTTFQLCEIDIGKILPRNVLSPFMEEIKKREAERKRLAKKELKEKAKAEAAVMNSIHIPSNSGSSPYINATLSMDDFGALGNAPLSSTSPPTSSERKLFSDVTRLGFAAAYDSPALRIEDPAVPARSFQSAEDGGQASGLADNLPRPSPGPVTVDYVIIKPSECGEEADKGPGPGPGPGGKKGKKATRVLMSTAGGRRY</sequence>
<feature type="compositionally biased region" description="Polar residues" evidence="7">
    <location>
        <begin position="93"/>
        <end position="106"/>
    </location>
</feature>
<organism evidence="9 10">
    <name type="scientific">Stephania cephalantha</name>
    <dbReference type="NCBI Taxonomy" id="152367"/>
    <lineage>
        <taxon>Eukaryota</taxon>
        <taxon>Viridiplantae</taxon>
        <taxon>Streptophyta</taxon>
        <taxon>Embryophyta</taxon>
        <taxon>Tracheophyta</taxon>
        <taxon>Spermatophyta</taxon>
        <taxon>Magnoliopsida</taxon>
        <taxon>Ranunculales</taxon>
        <taxon>Menispermaceae</taxon>
        <taxon>Menispermoideae</taxon>
        <taxon>Cissampelideae</taxon>
        <taxon>Stephania</taxon>
    </lineage>
</organism>
<evidence type="ECO:0000256" key="1">
    <source>
        <dbReference type="ARBA" id="ARBA00004496"/>
    </source>
</evidence>